<feature type="transmembrane region" description="Helical" evidence="4">
    <location>
        <begin position="368"/>
        <end position="390"/>
    </location>
</feature>
<keyword evidence="4" id="KW-0812">Transmembrane</keyword>
<dbReference type="Pfam" id="PF01590">
    <property type="entry name" value="GAF"/>
    <property type="match status" value="1"/>
</dbReference>
<feature type="transmembrane region" description="Helical" evidence="4">
    <location>
        <begin position="164"/>
        <end position="183"/>
    </location>
</feature>
<dbReference type="PANTHER" id="PTHR43065">
    <property type="entry name" value="SENSOR HISTIDINE KINASE"/>
    <property type="match status" value="1"/>
</dbReference>
<dbReference type="Proteomes" id="UP000076079">
    <property type="component" value="Chromosome"/>
</dbReference>
<dbReference type="SUPFAM" id="SSF50156">
    <property type="entry name" value="PDZ domain-like"/>
    <property type="match status" value="1"/>
</dbReference>
<feature type="domain" description="Histidine kinase" evidence="5">
    <location>
        <begin position="749"/>
        <end position="958"/>
    </location>
</feature>
<dbReference type="SUPFAM" id="SSF47384">
    <property type="entry name" value="Homodimeric domain of signal transducing histidine kinase"/>
    <property type="match status" value="1"/>
</dbReference>
<feature type="transmembrane region" description="Helical" evidence="4">
    <location>
        <begin position="21"/>
        <end position="41"/>
    </location>
</feature>
<dbReference type="STRING" id="1855912.LuPra_00524"/>
<dbReference type="NCBIfam" id="TIGR00229">
    <property type="entry name" value="sensory_box"/>
    <property type="match status" value="1"/>
</dbReference>
<dbReference type="SUPFAM" id="SSF55781">
    <property type="entry name" value="GAF domain-like"/>
    <property type="match status" value="1"/>
</dbReference>
<dbReference type="CDD" id="cd00082">
    <property type="entry name" value="HisKA"/>
    <property type="match status" value="1"/>
</dbReference>
<feature type="transmembrane region" description="Helical" evidence="4">
    <location>
        <begin position="195"/>
        <end position="217"/>
    </location>
</feature>
<dbReference type="EC" id="2.7.13.3" evidence="2"/>
<dbReference type="SMART" id="SM00388">
    <property type="entry name" value="HisKA"/>
    <property type="match status" value="1"/>
</dbReference>
<dbReference type="SMART" id="SM00065">
    <property type="entry name" value="GAF"/>
    <property type="match status" value="1"/>
</dbReference>
<dbReference type="Gene3D" id="3.30.565.10">
    <property type="entry name" value="Histidine kinase-like ATPase, C-terminal domain"/>
    <property type="match status" value="1"/>
</dbReference>
<dbReference type="SMART" id="SM00091">
    <property type="entry name" value="PAS"/>
    <property type="match status" value="1"/>
</dbReference>
<dbReference type="AlphaFoldDB" id="A0A143PFN4"/>
<dbReference type="Pfam" id="PF02518">
    <property type="entry name" value="HATPase_c"/>
    <property type="match status" value="1"/>
</dbReference>
<dbReference type="Gene3D" id="3.30.450.20">
    <property type="entry name" value="PAS domain"/>
    <property type="match status" value="1"/>
</dbReference>
<dbReference type="PROSITE" id="PS50112">
    <property type="entry name" value="PAS"/>
    <property type="match status" value="1"/>
</dbReference>
<reference evidence="8" key="2">
    <citation type="submission" date="2016-04" db="EMBL/GenBank/DDBJ databases">
        <title>First Complete Genome Sequence of a Subdivision 6 Acidobacterium.</title>
        <authorList>
            <person name="Huang S."/>
            <person name="Vieira S."/>
            <person name="Bunk B."/>
            <person name="Riedel T."/>
            <person name="Sproeer C."/>
            <person name="Overmann J."/>
        </authorList>
    </citation>
    <scope>NUCLEOTIDE SEQUENCE [LARGE SCALE GENOMIC DNA]</scope>
    <source>
        <strain evidence="8">DSM 100886 HEG_-6_39</strain>
    </source>
</reference>
<feature type="transmembrane region" description="Helical" evidence="4">
    <location>
        <begin position="136"/>
        <end position="157"/>
    </location>
</feature>
<accession>A0A143PFN4</accession>
<organism evidence="7 8">
    <name type="scientific">Luteitalea pratensis</name>
    <dbReference type="NCBI Taxonomy" id="1855912"/>
    <lineage>
        <taxon>Bacteria</taxon>
        <taxon>Pseudomonadati</taxon>
        <taxon>Acidobacteriota</taxon>
        <taxon>Vicinamibacteria</taxon>
        <taxon>Vicinamibacterales</taxon>
        <taxon>Vicinamibacteraceae</taxon>
        <taxon>Luteitalea</taxon>
    </lineage>
</organism>
<dbReference type="Pfam" id="PF00512">
    <property type="entry name" value="HisKA"/>
    <property type="match status" value="1"/>
</dbReference>
<name>A0A143PFN4_LUTPR</name>
<feature type="domain" description="PAS" evidence="6">
    <location>
        <begin position="610"/>
        <end position="664"/>
    </location>
</feature>
<feature type="transmembrane region" description="Helical" evidence="4">
    <location>
        <begin position="402"/>
        <end position="423"/>
    </location>
</feature>
<evidence type="ECO:0000259" key="5">
    <source>
        <dbReference type="PROSITE" id="PS50109"/>
    </source>
</evidence>
<dbReference type="InterPro" id="IPR036890">
    <property type="entry name" value="HATPase_C_sf"/>
</dbReference>
<dbReference type="InterPro" id="IPR035965">
    <property type="entry name" value="PAS-like_dom_sf"/>
</dbReference>
<dbReference type="OrthoDB" id="9784397at2"/>
<evidence type="ECO:0000313" key="7">
    <source>
        <dbReference type="EMBL" id="AMY07357.1"/>
    </source>
</evidence>
<dbReference type="RefSeq" id="WP_110169318.1">
    <property type="nucleotide sequence ID" value="NZ_CP015136.1"/>
</dbReference>
<evidence type="ECO:0000259" key="6">
    <source>
        <dbReference type="PROSITE" id="PS50112"/>
    </source>
</evidence>
<feature type="transmembrane region" description="Helical" evidence="4">
    <location>
        <begin position="229"/>
        <end position="253"/>
    </location>
</feature>
<evidence type="ECO:0000313" key="8">
    <source>
        <dbReference type="Proteomes" id="UP000076079"/>
    </source>
</evidence>
<dbReference type="InterPro" id="IPR001478">
    <property type="entry name" value="PDZ"/>
</dbReference>
<dbReference type="SUPFAM" id="SSF55874">
    <property type="entry name" value="ATPase domain of HSP90 chaperone/DNA topoisomerase II/histidine kinase"/>
    <property type="match status" value="1"/>
</dbReference>
<feature type="transmembrane region" description="Helical" evidence="4">
    <location>
        <begin position="335"/>
        <end position="356"/>
    </location>
</feature>
<dbReference type="EMBL" id="CP015136">
    <property type="protein sequence ID" value="AMY07357.1"/>
    <property type="molecule type" value="Genomic_DNA"/>
</dbReference>
<evidence type="ECO:0000256" key="3">
    <source>
        <dbReference type="ARBA" id="ARBA00022553"/>
    </source>
</evidence>
<keyword evidence="7" id="KW-0808">Transferase</keyword>
<evidence type="ECO:0000256" key="2">
    <source>
        <dbReference type="ARBA" id="ARBA00012438"/>
    </source>
</evidence>
<dbReference type="Gene3D" id="2.30.42.10">
    <property type="match status" value="1"/>
</dbReference>
<dbReference type="KEGG" id="abac:LuPra_00524"/>
<dbReference type="InterPro" id="IPR013656">
    <property type="entry name" value="PAS_4"/>
</dbReference>
<dbReference type="InterPro" id="IPR036034">
    <property type="entry name" value="PDZ_sf"/>
</dbReference>
<sequence length="970" mass="105845">MTEGFWAASADGPRRVQWGRAALAVTVTALLLTLVVANIAVRFSWVEVEDGILWEARAEGVVAARVGPEASGARAGIRAGDVLVAVNGRGIDRVEQVLDAQHGTQRGRPLSYVVSRSGYERPLRLELEPVPEGARLLYYALAAVAIFALLVGCSVRVQRPRDVATLHFFWLTVAFFGVCGFSYSGRLDRLDWTFYWGDVVAMLALPPLFVHFALVFPERQDAWAKTPRARVLLPLLYLPALVLGLTRISVLSAGAMPGDTLENWVVALDRAEMLQLVAALVFGQAIMTRTLGRLRSVTARRQLRWIVWGTLAGALPFALLYGLPYALGYQPWEVLGVLVVLLALVPLAFASAVVRYRLMDVEVIIKRTVVYATVLAAIATIYTITLRFASEMFLGGSEQHNSVIAILATLLVVLLAPMVKSAIQTALDYAHYRDRYDYRRALLAFARELNADLDLDRLTERLVQRLADTFGVDRITLFVASAPGAADGFAAHRAVGAALATVPPLKRFSGIGTRLESGQVVSLDDPFTVRRFSAEEVRFWRDHGLHYFVPCLAKDGPIAVIGLGSRPSGEPLSTEDLTLLNAVAAQVATAIENGRLYQALREKADELNRMREFSENVVESLQDGLLVADLDGVVLHWNPAMEQIAGVAPAQAVGRRLDELFDPEFLAAIRMAERGGTETATIYRTPLVSRHPDGAHKRLVNAAMHPLRTSSSAQAGSVLMIEDITSRVQLEEQLQISEKMASIGLLAAGVAHEVNTPLTGISSFTQMLLEQADPEDPRTRLLEKIERQTFRAAKIVNSLLHLSRPVQSETGPVDLHVVINDVLSLLEHQFRSASVQVRKDLQAEGPMVRAVEHKLQQVFLNLFLNARDAMPKGGWVTVASRREGDHFVVLVSDTGAGIPSEHLARIYDPFFSTKPIGQGTGLGLSITYGIVQEHDGTIVCDSQVGQGTQFTVSFPALAPSRTESAGSSAG</sequence>
<keyword evidence="4" id="KW-1133">Transmembrane helix</keyword>
<protein>
    <recommendedName>
        <fullName evidence="2">histidine kinase</fullName>
        <ecNumber evidence="2">2.7.13.3</ecNumber>
    </recommendedName>
</protein>
<dbReference type="InterPro" id="IPR029016">
    <property type="entry name" value="GAF-like_dom_sf"/>
</dbReference>
<reference evidence="7 8" key="1">
    <citation type="journal article" date="2016" name="Genome Announc.">
        <title>First Complete Genome Sequence of a Subdivision 6 Acidobacterium Strain.</title>
        <authorList>
            <person name="Huang S."/>
            <person name="Vieira S."/>
            <person name="Bunk B."/>
            <person name="Riedel T."/>
            <person name="Sproer C."/>
            <person name="Overmann J."/>
        </authorList>
    </citation>
    <scope>NUCLEOTIDE SEQUENCE [LARGE SCALE GENOMIC DNA]</scope>
    <source>
        <strain evidence="8">DSM 100886 HEG_-6_39</strain>
    </source>
</reference>
<dbReference type="Gene3D" id="3.30.450.40">
    <property type="match status" value="1"/>
</dbReference>
<dbReference type="InterPro" id="IPR041489">
    <property type="entry name" value="PDZ_6"/>
</dbReference>
<dbReference type="InterPro" id="IPR000014">
    <property type="entry name" value="PAS"/>
</dbReference>
<dbReference type="InterPro" id="IPR004358">
    <property type="entry name" value="Sig_transdc_His_kin-like_C"/>
</dbReference>
<dbReference type="SMART" id="SM00387">
    <property type="entry name" value="HATPase_c"/>
    <property type="match status" value="1"/>
</dbReference>
<dbReference type="SMART" id="SM00228">
    <property type="entry name" value="PDZ"/>
    <property type="match status" value="1"/>
</dbReference>
<keyword evidence="4" id="KW-0472">Membrane</keyword>
<dbReference type="InterPro" id="IPR003661">
    <property type="entry name" value="HisK_dim/P_dom"/>
</dbReference>
<keyword evidence="8" id="KW-1185">Reference proteome</keyword>
<dbReference type="GO" id="GO:0000155">
    <property type="term" value="F:phosphorelay sensor kinase activity"/>
    <property type="evidence" value="ECO:0007669"/>
    <property type="project" value="InterPro"/>
</dbReference>
<dbReference type="Gene3D" id="1.10.287.130">
    <property type="match status" value="1"/>
</dbReference>
<feature type="transmembrane region" description="Helical" evidence="4">
    <location>
        <begin position="273"/>
        <end position="291"/>
    </location>
</feature>
<dbReference type="InterPro" id="IPR003594">
    <property type="entry name" value="HATPase_dom"/>
</dbReference>
<keyword evidence="3" id="KW-0597">Phosphoprotein</keyword>
<evidence type="ECO:0000256" key="1">
    <source>
        <dbReference type="ARBA" id="ARBA00000085"/>
    </source>
</evidence>
<proteinExistence type="predicted"/>
<feature type="transmembrane region" description="Helical" evidence="4">
    <location>
        <begin position="303"/>
        <end position="323"/>
    </location>
</feature>
<dbReference type="CDD" id="cd00130">
    <property type="entry name" value="PAS"/>
    <property type="match status" value="1"/>
</dbReference>
<comment type="catalytic activity">
    <reaction evidence="1">
        <text>ATP + protein L-histidine = ADP + protein N-phospho-L-histidine.</text>
        <dbReference type="EC" id="2.7.13.3"/>
    </reaction>
</comment>
<gene>
    <name evidence="7" type="primary">zraS_2</name>
    <name evidence="7" type="ORF">LuPra_00524</name>
</gene>
<dbReference type="PRINTS" id="PR00344">
    <property type="entry name" value="BCTRLSENSOR"/>
</dbReference>
<dbReference type="InterPro" id="IPR003018">
    <property type="entry name" value="GAF"/>
</dbReference>
<dbReference type="InterPro" id="IPR036097">
    <property type="entry name" value="HisK_dim/P_sf"/>
</dbReference>
<dbReference type="PANTHER" id="PTHR43065:SF42">
    <property type="entry name" value="TWO-COMPONENT SENSOR PPRA"/>
    <property type="match status" value="1"/>
</dbReference>
<dbReference type="PROSITE" id="PS50109">
    <property type="entry name" value="HIS_KIN"/>
    <property type="match status" value="1"/>
</dbReference>
<dbReference type="Pfam" id="PF17820">
    <property type="entry name" value="PDZ_6"/>
    <property type="match status" value="1"/>
</dbReference>
<dbReference type="SUPFAM" id="SSF55785">
    <property type="entry name" value="PYP-like sensor domain (PAS domain)"/>
    <property type="match status" value="1"/>
</dbReference>
<evidence type="ECO:0000256" key="4">
    <source>
        <dbReference type="SAM" id="Phobius"/>
    </source>
</evidence>
<dbReference type="Pfam" id="PF08448">
    <property type="entry name" value="PAS_4"/>
    <property type="match status" value="1"/>
</dbReference>
<dbReference type="InterPro" id="IPR005467">
    <property type="entry name" value="His_kinase_dom"/>
</dbReference>